<comment type="caution">
    <text evidence="8">The sequence shown here is derived from an EMBL/GenBank/DDBJ whole genome shotgun (WGS) entry which is preliminary data.</text>
</comment>
<dbReference type="SUPFAM" id="SSF48371">
    <property type="entry name" value="ARM repeat"/>
    <property type="match status" value="1"/>
</dbReference>
<dbReference type="InterPro" id="IPR016024">
    <property type="entry name" value="ARM-type_fold"/>
</dbReference>
<protein>
    <recommendedName>
        <fullName evidence="5">Pre-rRNA-processing protein</fullName>
    </recommendedName>
</protein>
<dbReference type="AlphaFoldDB" id="A0A8H5AZ21"/>
<evidence type="ECO:0000256" key="2">
    <source>
        <dbReference type="ARBA" id="ARBA00004123"/>
    </source>
</evidence>
<evidence type="ECO:0000256" key="4">
    <source>
        <dbReference type="ARBA" id="ARBA00023242"/>
    </source>
</evidence>
<dbReference type="PANTHER" id="PTHR16056:SF2">
    <property type="entry name" value="TESTIS-EXPRESSED PROTEIN 10"/>
    <property type="match status" value="1"/>
</dbReference>
<dbReference type="Gene3D" id="1.25.10.10">
    <property type="entry name" value="Leucine-rich Repeat Variant"/>
    <property type="match status" value="1"/>
</dbReference>
<dbReference type="GO" id="GO:0120330">
    <property type="term" value="C:rixosome complex"/>
    <property type="evidence" value="ECO:0007669"/>
    <property type="project" value="UniProtKB-UniRule"/>
</dbReference>
<proteinExistence type="inferred from homology"/>
<evidence type="ECO:0000313" key="8">
    <source>
        <dbReference type="EMBL" id="KAF5313058.1"/>
    </source>
</evidence>
<evidence type="ECO:0000256" key="6">
    <source>
        <dbReference type="SAM" id="MobiDB-lite"/>
    </source>
</evidence>
<evidence type="ECO:0000259" key="7">
    <source>
        <dbReference type="Pfam" id="PF12333"/>
    </source>
</evidence>
<accession>A0A8H5AZ21</accession>
<sequence length="749" mass="82095">MPKSAKKRKEKVADFSKAKLKLGKGKKAANNAIDTSFKARSIVLPSQSINVDKNDAEPITRRQLTFADLTSHLKHYNVGQRKDAILGLRELFDANWELLESCLTALVNSIVRLIGDEDTGVRKQLLAFWSWMLPKIPPEDLLPHAPLLLLFTTSAQTHIFPEIRIDAIRFLNVLLECIPSAVTSGWAEGSDAHGSRVLSGYLGILNAGTKYGGEHDGPLVATSTASVVLTPSSKLVVLNSLSTFLRIALLQADGSSSPTGNVASTSNVALDVSFLKNAFPTPEAYYAFERLMQFSSESIEKRPVLRAWEPVVSSDDDLADPFTQHFSMTDNITGGAWPLFELDAVKDVACTKDNANDSRPALVNFVAHLAATLHSTVIETYLDCAPSVFAPGVTPSETEAQLVVAVVRIARTLYHVVLHSPEHVDAAHLTRLEAIVNYMLPYFPASTRDAKLEQSHEEFNLIFCELASLVVNAARNSASSSLQRRKARRTGACARSPGQAAKTPIQTRQVMEYITRRLRGEPGSSAQIGAPISATAYRALLPTVWALINSSDGASSEDLQGSSSVINAVLDHAMQVSSKSACKRPTIEFVGSLALLSLERHQGFSIEGDAVLQNKFDAWFLHLPQVLWELGSANLPTTQLILRIILRVQQRRPKSEQAKVLASLQSRLTPYFHMDHPTRGPLVGPYKRLPSLSTSYLRRLVLDTLFTILATDRQTEASKGLFKAIGLAVAGEDEESYWSHLSVSRLYSR</sequence>
<keyword evidence="5" id="KW-0690">Ribosome biogenesis</keyword>
<dbReference type="Proteomes" id="UP000567179">
    <property type="component" value="Unassembled WGS sequence"/>
</dbReference>
<dbReference type="InterPro" id="IPR011989">
    <property type="entry name" value="ARM-like"/>
</dbReference>
<dbReference type="Pfam" id="PF12333">
    <property type="entry name" value="Ipi1_N"/>
    <property type="match status" value="1"/>
</dbReference>
<dbReference type="OrthoDB" id="361362at2759"/>
<comment type="subcellular location">
    <subcellularLocation>
        <location evidence="2 5">Nucleus</location>
    </subcellularLocation>
</comment>
<dbReference type="GO" id="GO:0006364">
    <property type="term" value="P:rRNA processing"/>
    <property type="evidence" value="ECO:0007669"/>
    <property type="project" value="UniProtKB-UniRule"/>
</dbReference>
<name>A0A8H5AZ21_9AGAR</name>
<evidence type="ECO:0000256" key="3">
    <source>
        <dbReference type="ARBA" id="ARBA00006427"/>
    </source>
</evidence>
<comment type="subunit">
    <text evidence="5">Component of the RIX1 complex.</text>
</comment>
<dbReference type="InterPro" id="IPR024679">
    <property type="entry name" value="Ipi1_N"/>
</dbReference>
<dbReference type="EMBL" id="JAACJJ010000056">
    <property type="protein sequence ID" value="KAF5313058.1"/>
    <property type="molecule type" value="Genomic_DNA"/>
</dbReference>
<comment type="function">
    <text evidence="1 5">Component of the RIX1 complex required for processing of ITS2 sequences from 35S pre-rRNA.</text>
</comment>
<comment type="similarity">
    <text evidence="3 5">Belongs to the IPI1/TEX10 family.</text>
</comment>
<feature type="region of interest" description="Disordered" evidence="6">
    <location>
        <begin position="481"/>
        <end position="501"/>
    </location>
</feature>
<keyword evidence="9" id="KW-1185">Reference proteome</keyword>
<evidence type="ECO:0000256" key="1">
    <source>
        <dbReference type="ARBA" id="ARBA00002355"/>
    </source>
</evidence>
<dbReference type="PANTHER" id="PTHR16056">
    <property type="entry name" value="REGULATOR OF MICROTUBULE DYNAMICS PROTEIN"/>
    <property type="match status" value="1"/>
</dbReference>
<reference evidence="8 9" key="1">
    <citation type="journal article" date="2020" name="ISME J.">
        <title>Uncovering the hidden diversity of litter-decomposition mechanisms in mushroom-forming fungi.</title>
        <authorList>
            <person name="Floudas D."/>
            <person name="Bentzer J."/>
            <person name="Ahren D."/>
            <person name="Johansson T."/>
            <person name="Persson P."/>
            <person name="Tunlid A."/>
        </authorList>
    </citation>
    <scope>NUCLEOTIDE SEQUENCE [LARGE SCALE GENOMIC DNA]</scope>
    <source>
        <strain evidence="8 9">CBS 101986</strain>
    </source>
</reference>
<keyword evidence="5" id="KW-0698">rRNA processing</keyword>
<gene>
    <name evidence="8" type="ORF">D9619_003241</name>
</gene>
<keyword evidence="4 5" id="KW-0539">Nucleus</keyword>
<evidence type="ECO:0000256" key="5">
    <source>
        <dbReference type="RuleBase" id="RU368021"/>
    </source>
</evidence>
<dbReference type="GO" id="GO:0005634">
    <property type="term" value="C:nucleus"/>
    <property type="evidence" value="ECO:0007669"/>
    <property type="project" value="UniProtKB-SubCell"/>
</dbReference>
<organism evidence="8 9">
    <name type="scientific">Psilocybe cf. subviscida</name>
    <dbReference type="NCBI Taxonomy" id="2480587"/>
    <lineage>
        <taxon>Eukaryota</taxon>
        <taxon>Fungi</taxon>
        <taxon>Dikarya</taxon>
        <taxon>Basidiomycota</taxon>
        <taxon>Agaricomycotina</taxon>
        <taxon>Agaricomycetes</taxon>
        <taxon>Agaricomycetidae</taxon>
        <taxon>Agaricales</taxon>
        <taxon>Agaricineae</taxon>
        <taxon>Strophariaceae</taxon>
        <taxon>Psilocybe</taxon>
    </lineage>
</organism>
<feature type="domain" description="Pre-rRNA-processing protein Ipi1 N-terminal" evidence="7">
    <location>
        <begin position="139"/>
        <end position="245"/>
    </location>
</feature>
<evidence type="ECO:0000313" key="9">
    <source>
        <dbReference type="Proteomes" id="UP000567179"/>
    </source>
</evidence>